<feature type="compositionally biased region" description="Low complexity" evidence="1">
    <location>
        <begin position="91"/>
        <end position="101"/>
    </location>
</feature>
<feature type="region of interest" description="Disordered" evidence="1">
    <location>
        <begin position="86"/>
        <end position="126"/>
    </location>
</feature>
<dbReference type="EMBL" id="BGPR01007122">
    <property type="protein sequence ID" value="GBN24458.1"/>
    <property type="molecule type" value="Genomic_DNA"/>
</dbReference>
<comment type="caution">
    <text evidence="2">The sequence shown here is derived from an EMBL/GenBank/DDBJ whole genome shotgun (WGS) entry which is preliminary data.</text>
</comment>
<keyword evidence="3" id="KW-1185">Reference proteome</keyword>
<gene>
    <name evidence="2" type="ORF">AVEN_124407_1</name>
</gene>
<sequence length="126" mass="14353">MGHGPFPSYINRLRLDLSDIWQSVEKEDPLHYATSCHHRSSFPFTKPSAENTLLWWTNLLLNKLSRVKIAKLISFLTDDEHLMKQQPVATSSSNSDPNFSPSPRPQTNGPLPSRDSKDPNLSSYKF</sequence>
<dbReference type="Proteomes" id="UP000499080">
    <property type="component" value="Unassembled WGS sequence"/>
</dbReference>
<dbReference type="AlphaFoldDB" id="A0A4Y2MBH3"/>
<evidence type="ECO:0000313" key="2">
    <source>
        <dbReference type="EMBL" id="GBN24458.1"/>
    </source>
</evidence>
<evidence type="ECO:0000313" key="3">
    <source>
        <dbReference type="Proteomes" id="UP000499080"/>
    </source>
</evidence>
<accession>A0A4Y2MBH3</accession>
<protein>
    <submittedName>
        <fullName evidence="2">Uncharacterized protein</fullName>
    </submittedName>
</protein>
<reference evidence="2 3" key="1">
    <citation type="journal article" date="2019" name="Sci. Rep.">
        <title>Orb-weaving spider Araneus ventricosus genome elucidates the spidroin gene catalogue.</title>
        <authorList>
            <person name="Kono N."/>
            <person name="Nakamura H."/>
            <person name="Ohtoshi R."/>
            <person name="Moran D.A.P."/>
            <person name="Shinohara A."/>
            <person name="Yoshida Y."/>
            <person name="Fujiwara M."/>
            <person name="Mori M."/>
            <person name="Tomita M."/>
            <person name="Arakawa K."/>
        </authorList>
    </citation>
    <scope>NUCLEOTIDE SEQUENCE [LARGE SCALE GENOMIC DNA]</scope>
</reference>
<name>A0A4Y2MBH3_ARAVE</name>
<organism evidence="2 3">
    <name type="scientific">Araneus ventricosus</name>
    <name type="common">Orbweaver spider</name>
    <name type="synonym">Epeira ventricosa</name>
    <dbReference type="NCBI Taxonomy" id="182803"/>
    <lineage>
        <taxon>Eukaryota</taxon>
        <taxon>Metazoa</taxon>
        <taxon>Ecdysozoa</taxon>
        <taxon>Arthropoda</taxon>
        <taxon>Chelicerata</taxon>
        <taxon>Arachnida</taxon>
        <taxon>Araneae</taxon>
        <taxon>Araneomorphae</taxon>
        <taxon>Entelegynae</taxon>
        <taxon>Araneoidea</taxon>
        <taxon>Araneidae</taxon>
        <taxon>Araneus</taxon>
    </lineage>
</organism>
<evidence type="ECO:0000256" key="1">
    <source>
        <dbReference type="SAM" id="MobiDB-lite"/>
    </source>
</evidence>
<proteinExistence type="predicted"/>